<evidence type="ECO:0000313" key="2">
    <source>
        <dbReference type="EMBL" id="CAE0018615.1"/>
    </source>
</evidence>
<name>A0A7S2Z2B8_9CHLO</name>
<gene>
    <name evidence="2" type="ORF">CLAU1311_LOCUS4201</name>
</gene>
<feature type="region of interest" description="Disordered" evidence="1">
    <location>
        <begin position="342"/>
        <end position="368"/>
    </location>
</feature>
<reference evidence="2" key="1">
    <citation type="submission" date="2021-01" db="EMBL/GenBank/DDBJ databases">
        <authorList>
            <person name="Corre E."/>
            <person name="Pelletier E."/>
            <person name="Niang G."/>
            <person name="Scheremetjew M."/>
            <person name="Finn R."/>
            <person name="Kale V."/>
            <person name="Holt S."/>
            <person name="Cochrane G."/>
            <person name="Meng A."/>
            <person name="Brown T."/>
            <person name="Cohen L."/>
        </authorList>
    </citation>
    <scope>NUCLEOTIDE SEQUENCE</scope>
    <source>
        <strain evidence="2">RCC856</strain>
    </source>
</reference>
<feature type="compositionally biased region" description="Polar residues" evidence="1">
    <location>
        <begin position="344"/>
        <end position="361"/>
    </location>
</feature>
<dbReference type="AlphaFoldDB" id="A0A7S2Z2B8"/>
<proteinExistence type="predicted"/>
<dbReference type="EMBL" id="HBHU01006489">
    <property type="protein sequence ID" value="CAE0018615.1"/>
    <property type="molecule type" value="Transcribed_RNA"/>
</dbReference>
<sequence>MEVANISFLITKYLEDEESVAGLDQHVYWKVGICGEPLLPKDEIARESLIQLEIVSHWLNQNLRANFESTRPAEWNDSILDLVDYDGLISGRSEQSGRGAALCVSNIRASELQEGRSQKLNGLDGLVFLVSPAGIEKQLNFIISWRTSRMEAQSAPCIPIVLFLCCSNDDEQGSFGQLENFLVHVPAAVAIKADAFNLPGARLESALNFLTFSCVKRPMMRKVLVREALMDDVTWALRSARDLRIRGESIARELQETLDSWAERLQGEAAMAKSITRLTRELEGFAEGRWGRGTGDDPVVVLYKYFERVLREEEPLHRAVFLQEAKRKRSKFQIYTGEEVAASGGQNSSVQGPSHGMSSLNAGPAEGRLQCAPPMAAVMKTHENGFEGDDAQRWEAEMPATPEQAKKKEIDALISENKENSDRFQEWLLNHLN</sequence>
<protein>
    <submittedName>
        <fullName evidence="2">Uncharacterized protein</fullName>
    </submittedName>
</protein>
<accession>A0A7S2Z2B8</accession>
<organism evidence="2">
    <name type="scientific">Chloropicon laureae</name>
    <dbReference type="NCBI Taxonomy" id="464258"/>
    <lineage>
        <taxon>Eukaryota</taxon>
        <taxon>Viridiplantae</taxon>
        <taxon>Chlorophyta</taxon>
        <taxon>Chloropicophyceae</taxon>
        <taxon>Chloropicales</taxon>
        <taxon>Chloropicaceae</taxon>
        <taxon>Chloropicon</taxon>
    </lineage>
</organism>
<evidence type="ECO:0000256" key="1">
    <source>
        <dbReference type="SAM" id="MobiDB-lite"/>
    </source>
</evidence>